<dbReference type="EMBL" id="MPUH01000178">
    <property type="protein sequence ID" value="OMJ87389.1"/>
    <property type="molecule type" value="Genomic_DNA"/>
</dbReference>
<keyword evidence="2" id="KW-1185">Reference proteome</keyword>
<evidence type="ECO:0000313" key="1">
    <source>
        <dbReference type="EMBL" id="OMJ87389.1"/>
    </source>
</evidence>
<evidence type="ECO:0008006" key="3">
    <source>
        <dbReference type="Google" id="ProtNLM"/>
    </source>
</evidence>
<proteinExistence type="predicted"/>
<gene>
    <name evidence="1" type="ORF">SteCoe_10896</name>
</gene>
<protein>
    <recommendedName>
        <fullName evidence="3">RING-type domain-containing protein</fullName>
    </recommendedName>
</protein>
<name>A0A1R2CEE5_9CILI</name>
<comment type="caution">
    <text evidence="1">The sequence shown here is derived from an EMBL/GenBank/DDBJ whole genome shotgun (WGS) entry which is preliminary data.</text>
</comment>
<reference evidence="1 2" key="1">
    <citation type="submission" date="2016-11" db="EMBL/GenBank/DDBJ databases">
        <title>The macronuclear genome of Stentor coeruleus: a giant cell with tiny introns.</title>
        <authorList>
            <person name="Slabodnick M."/>
            <person name="Ruby J.G."/>
            <person name="Reiff S.B."/>
            <person name="Swart E.C."/>
            <person name="Gosai S."/>
            <person name="Prabakaran S."/>
            <person name="Witkowska E."/>
            <person name="Larue G.E."/>
            <person name="Fisher S."/>
            <person name="Freeman R.M."/>
            <person name="Gunawardena J."/>
            <person name="Chu W."/>
            <person name="Stover N.A."/>
            <person name="Gregory B.D."/>
            <person name="Nowacki M."/>
            <person name="Derisi J."/>
            <person name="Roy S.W."/>
            <person name="Marshall W.F."/>
            <person name="Sood P."/>
        </authorList>
    </citation>
    <scope>NUCLEOTIDE SEQUENCE [LARGE SCALE GENOMIC DNA]</scope>
    <source>
        <strain evidence="1">WM001</strain>
    </source>
</reference>
<accession>A0A1R2CEE5</accession>
<dbReference type="Proteomes" id="UP000187209">
    <property type="component" value="Unassembled WGS sequence"/>
</dbReference>
<dbReference type="InterPro" id="IPR013083">
    <property type="entry name" value="Znf_RING/FYVE/PHD"/>
</dbReference>
<evidence type="ECO:0000313" key="2">
    <source>
        <dbReference type="Proteomes" id="UP000187209"/>
    </source>
</evidence>
<sequence length="270" mass="30902">MADASGLINLSLPSDIITVKIISKCGFTSLPSLLELDCILNIDYYEITNPKNIEKGFLAFLDKTEGQLNSNSLLSQMQGFLTSQSKLITATSLLYLDSIYFIVPFRNSSLLGLYKFNIQEVLENSLDKYTQYISNLQSCQEVLRNTFRNFSSNIQIVNNTTKDLFSKCESIAKQCKKKTKHLQTFKRKIRNLYNDFSVLEKNFQQFECLQCKSNSKDVIFLPCGHVVLCTKCLKEDYKIVVDFPVIENTFKCLSCGKYVEQTLKCTINKH</sequence>
<dbReference type="Gene3D" id="3.30.40.10">
    <property type="entry name" value="Zinc/RING finger domain, C3HC4 (zinc finger)"/>
    <property type="match status" value="1"/>
</dbReference>
<dbReference type="Pfam" id="PF13920">
    <property type="entry name" value="zf-C3HC4_3"/>
    <property type="match status" value="1"/>
</dbReference>
<organism evidence="1 2">
    <name type="scientific">Stentor coeruleus</name>
    <dbReference type="NCBI Taxonomy" id="5963"/>
    <lineage>
        <taxon>Eukaryota</taxon>
        <taxon>Sar</taxon>
        <taxon>Alveolata</taxon>
        <taxon>Ciliophora</taxon>
        <taxon>Postciliodesmatophora</taxon>
        <taxon>Heterotrichea</taxon>
        <taxon>Heterotrichida</taxon>
        <taxon>Stentoridae</taxon>
        <taxon>Stentor</taxon>
    </lineage>
</organism>
<dbReference type="AlphaFoldDB" id="A0A1R2CEE5"/>
<dbReference type="OrthoDB" id="5855668at2759"/>